<keyword evidence="3" id="KW-1185">Reference proteome</keyword>
<sequence length="106" mass="12766">MATKFDLIDSIITNNEHKALRFKIRIIRIWRMPNIKDRDHINLINMVFIDEKVFLDNQSEIDELYPREIDSLKERKFLFKVRVKRISSTIWSNTVCAVQDYVLTTH</sequence>
<reference evidence="1 3" key="1">
    <citation type="journal article" date="2011" name="Nature">
        <title>The Medicago genome provides insight into the evolution of rhizobial symbioses.</title>
        <authorList>
            <person name="Young N.D."/>
            <person name="Debelle F."/>
            <person name="Oldroyd G.E."/>
            <person name="Geurts R."/>
            <person name="Cannon S.B."/>
            <person name="Udvardi M.K."/>
            <person name="Benedito V.A."/>
            <person name="Mayer K.F."/>
            <person name="Gouzy J."/>
            <person name="Schoof H."/>
            <person name="Van de Peer Y."/>
            <person name="Proost S."/>
            <person name="Cook D.R."/>
            <person name="Meyers B.C."/>
            <person name="Spannagl M."/>
            <person name="Cheung F."/>
            <person name="De Mita S."/>
            <person name="Krishnakumar V."/>
            <person name="Gundlach H."/>
            <person name="Zhou S."/>
            <person name="Mudge J."/>
            <person name="Bharti A.K."/>
            <person name="Murray J.D."/>
            <person name="Naoumkina M.A."/>
            <person name="Rosen B."/>
            <person name="Silverstein K.A."/>
            <person name="Tang H."/>
            <person name="Rombauts S."/>
            <person name="Zhao P.X."/>
            <person name="Zhou P."/>
            <person name="Barbe V."/>
            <person name="Bardou P."/>
            <person name="Bechner M."/>
            <person name="Bellec A."/>
            <person name="Berger A."/>
            <person name="Berges H."/>
            <person name="Bidwell S."/>
            <person name="Bisseling T."/>
            <person name="Choisne N."/>
            <person name="Couloux A."/>
            <person name="Denny R."/>
            <person name="Deshpande S."/>
            <person name="Dai X."/>
            <person name="Doyle J.J."/>
            <person name="Dudez A.M."/>
            <person name="Farmer A.D."/>
            <person name="Fouteau S."/>
            <person name="Franken C."/>
            <person name="Gibelin C."/>
            <person name="Gish J."/>
            <person name="Goldstein S."/>
            <person name="Gonzalez A.J."/>
            <person name="Green P.J."/>
            <person name="Hallab A."/>
            <person name="Hartog M."/>
            <person name="Hua A."/>
            <person name="Humphray S.J."/>
            <person name="Jeong D.H."/>
            <person name="Jing Y."/>
            <person name="Jocker A."/>
            <person name="Kenton S.M."/>
            <person name="Kim D.J."/>
            <person name="Klee K."/>
            <person name="Lai H."/>
            <person name="Lang C."/>
            <person name="Lin S."/>
            <person name="Macmil S.L."/>
            <person name="Magdelenat G."/>
            <person name="Matthews L."/>
            <person name="McCorrison J."/>
            <person name="Monaghan E.L."/>
            <person name="Mun J.H."/>
            <person name="Najar F.Z."/>
            <person name="Nicholson C."/>
            <person name="Noirot C."/>
            <person name="O'Bleness M."/>
            <person name="Paule C.R."/>
            <person name="Poulain J."/>
            <person name="Prion F."/>
            <person name="Qin B."/>
            <person name="Qu C."/>
            <person name="Retzel E.F."/>
            <person name="Riddle C."/>
            <person name="Sallet E."/>
            <person name="Samain S."/>
            <person name="Samson N."/>
            <person name="Sanders I."/>
            <person name="Saurat O."/>
            <person name="Scarpelli C."/>
            <person name="Schiex T."/>
            <person name="Segurens B."/>
            <person name="Severin A.J."/>
            <person name="Sherrier D.J."/>
            <person name="Shi R."/>
            <person name="Sims S."/>
            <person name="Singer S.R."/>
            <person name="Sinharoy S."/>
            <person name="Sterck L."/>
            <person name="Viollet A."/>
            <person name="Wang B.B."/>
            <person name="Wang K."/>
            <person name="Wang M."/>
            <person name="Wang X."/>
            <person name="Warfsmann J."/>
            <person name="Weissenbach J."/>
            <person name="White D.D."/>
            <person name="White J.D."/>
            <person name="Wiley G.B."/>
            <person name="Wincker P."/>
            <person name="Xing Y."/>
            <person name="Yang L."/>
            <person name="Yao Z."/>
            <person name="Ying F."/>
            <person name="Zhai J."/>
            <person name="Zhou L."/>
            <person name="Zuber A."/>
            <person name="Denarie J."/>
            <person name="Dixon R.A."/>
            <person name="May G.D."/>
            <person name="Schwartz D.C."/>
            <person name="Rogers J."/>
            <person name="Quetier F."/>
            <person name="Town C.D."/>
            <person name="Roe B.A."/>
        </authorList>
    </citation>
    <scope>NUCLEOTIDE SEQUENCE [LARGE SCALE GENOMIC DNA]</scope>
    <source>
        <strain evidence="1">A17</strain>
        <strain evidence="2 3">cv. Jemalong A17</strain>
    </source>
</reference>
<dbReference type="EnsemblPlants" id="AES65734">
    <property type="protein sequence ID" value="AES65734"/>
    <property type="gene ID" value="MTR_2g048240"/>
</dbReference>
<dbReference type="EMBL" id="CM001218">
    <property type="protein sequence ID" value="AES65734.1"/>
    <property type="molecule type" value="Genomic_DNA"/>
</dbReference>
<evidence type="ECO:0000313" key="2">
    <source>
        <dbReference type="EnsemblPlants" id="AES65734"/>
    </source>
</evidence>
<dbReference type="PaxDb" id="3880-AES65734"/>
<organism evidence="1 3">
    <name type="scientific">Medicago truncatula</name>
    <name type="common">Barrel medic</name>
    <name type="synonym">Medicago tribuloides</name>
    <dbReference type="NCBI Taxonomy" id="3880"/>
    <lineage>
        <taxon>Eukaryota</taxon>
        <taxon>Viridiplantae</taxon>
        <taxon>Streptophyta</taxon>
        <taxon>Embryophyta</taxon>
        <taxon>Tracheophyta</taxon>
        <taxon>Spermatophyta</taxon>
        <taxon>Magnoliopsida</taxon>
        <taxon>eudicotyledons</taxon>
        <taxon>Gunneridae</taxon>
        <taxon>Pentapetalae</taxon>
        <taxon>rosids</taxon>
        <taxon>fabids</taxon>
        <taxon>Fabales</taxon>
        <taxon>Fabaceae</taxon>
        <taxon>Papilionoideae</taxon>
        <taxon>50 kb inversion clade</taxon>
        <taxon>NPAAA clade</taxon>
        <taxon>Hologalegina</taxon>
        <taxon>IRL clade</taxon>
        <taxon>Trifolieae</taxon>
        <taxon>Medicago</taxon>
    </lineage>
</organism>
<dbReference type="AlphaFoldDB" id="G7ISW8"/>
<reference evidence="2" key="3">
    <citation type="submission" date="2015-04" db="UniProtKB">
        <authorList>
            <consortium name="EnsemblPlants"/>
        </authorList>
    </citation>
    <scope>IDENTIFICATION</scope>
    <source>
        <strain evidence="2">cv. Jemalong A17</strain>
    </source>
</reference>
<dbReference type="Proteomes" id="UP000002051">
    <property type="component" value="Chromosome 2"/>
</dbReference>
<protein>
    <submittedName>
        <fullName evidence="1 2">Uncharacterized protein</fullName>
    </submittedName>
</protein>
<dbReference type="HOGENOM" id="CLU_2227099_0_0_1"/>
<evidence type="ECO:0000313" key="3">
    <source>
        <dbReference type="Proteomes" id="UP000002051"/>
    </source>
</evidence>
<accession>G7ISW8</accession>
<proteinExistence type="predicted"/>
<name>G7ISW8_MEDTR</name>
<gene>
    <name evidence="1" type="ordered locus">MTR_2g048240</name>
</gene>
<evidence type="ECO:0000313" key="1">
    <source>
        <dbReference type="EMBL" id="AES65734.1"/>
    </source>
</evidence>
<reference evidence="1 3" key="2">
    <citation type="journal article" date="2014" name="BMC Genomics">
        <title>An improved genome release (version Mt4.0) for the model legume Medicago truncatula.</title>
        <authorList>
            <person name="Tang H."/>
            <person name="Krishnakumar V."/>
            <person name="Bidwell S."/>
            <person name="Rosen B."/>
            <person name="Chan A."/>
            <person name="Zhou S."/>
            <person name="Gentzbittel L."/>
            <person name="Childs K.L."/>
            <person name="Yandell M."/>
            <person name="Gundlach H."/>
            <person name="Mayer K.F."/>
            <person name="Schwartz D.C."/>
            <person name="Town C.D."/>
        </authorList>
    </citation>
    <scope>GENOME REANNOTATION</scope>
    <source>
        <strain evidence="2 3">cv. Jemalong A17</strain>
    </source>
</reference>